<geneLocation type="plasmid" evidence="3 4">
    <name>unnamed2</name>
</geneLocation>
<proteinExistence type="predicted"/>
<keyword evidence="1" id="KW-1133">Transmembrane helix</keyword>
<evidence type="ECO:0000313" key="4">
    <source>
        <dbReference type="Proteomes" id="UP000249605"/>
    </source>
</evidence>
<dbReference type="InterPro" id="IPR007038">
    <property type="entry name" value="HupE_UreJ"/>
</dbReference>
<dbReference type="AlphaFoldDB" id="A0A2U9SBG8"/>
<evidence type="ECO:0000256" key="1">
    <source>
        <dbReference type="SAM" id="Phobius"/>
    </source>
</evidence>
<dbReference type="KEGG" id="azm:DM194_21610"/>
<name>A0A2U9SBG8_9PROT</name>
<protein>
    <submittedName>
        <fullName evidence="3">Hydrogenase</fullName>
    </submittedName>
</protein>
<organism evidence="3 4">
    <name type="scientific">Azospirillum ramasamyi</name>
    <dbReference type="NCBI Taxonomy" id="682998"/>
    <lineage>
        <taxon>Bacteria</taxon>
        <taxon>Pseudomonadati</taxon>
        <taxon>Pseudomonadota</taxon>
        <taxon>Alphaproteobacteria</taxon>
        <taxon>Rhodospirillales</taxon>
        <taxon>Azospirillaceae</taxon>
        <taxon>Azospirillum</taxon>
    </lineage>
</organism>
<accession>A0A2U9SBG8</accession>
<feature type="transmembrane region" description="Helical" evidence="1">
    <location>
        <begin position="153"/>
        <end position="179"/>
    </location>
</feature>
<keyword evidence="1" id="KW-0812">Transmembrane</keyword>
<dbReference type="Pfam" id="PF04955">
    <property type="entry name" value="HupE_UreJ"/>
    <property type="match status" value="1"/>
</dbReference>
<sequence length="217" mass="22156">MTIHRSHAIRVACAVPLVLASTCPAFAHHAMGGQLPQTFGQGLLSGFGHPVIGIDHFVFVIAVGITAALAGRLSALTLSFIAGTLAGCLVHLAGVTLPVAELVIAATVLLLGAIIATNRELPALMLAVLFAGAGLFHGWAYGESIFGAEQTPLIAYLAGFTLVQLAVAVIAGLVTRWVIASDAARPMKVRLAGAVVSGIGLALFVGHVESVLFPGIQ</sequence>
<feature type="transmembrane region" description="Helical" evidence="1">
    <location>
        <begin position="75"/>
        <end position="93"/>
    </location>
</feature>
<feature type="transmembrane region" description="Helical" evidence="1">
    <location>
        <begin position="123"/>
        <end position="141"/>
    </location>
</feature>
<keyword evidence="4" id="KW-1185">Reference proteome</keyword>
<feature type="transmembrane region" description="Helical" evidence="1">
    <location>
        <begin position="51"/>
        <end position="70"/>
    </location>
</feature>
<dbReference type="Proteomes" id="UP000249605">
    <property type="component" value="Plasmid unnamed2"/>
</dbReference>
<evidence type="ECO:0000256" key="2">
    <source>
        <dbReference type="SAM" id="SignalP"/>
    </source>
</evidence>
<dbReference type="RefSeq" id="WP_111069605.1">
    <property type="nucleotide sequence ID" value="NZ_CP029832.1"/>
</dbReference>
<evidence type="ECO:0000313" key="3">
    <source>
        <dbReference type="EMBL" id="AWU96870.1"/>
    </source>
</evidence>
<feature type="chain" id="PRO_5015951586" evidence="2">
    <location>
        <begin position="28"/>
        <end position="217"/>
    </location>
</feature>
<keyword evidence="3" id="KW-0614">Plasmid</keyword>
<keyword evidence="2" id="KW-0732">Signal</keyword>
<feature type="transmembrane region" description="Helical" evidence="1">
    <location>
        <begin position="191"/>
        <end position="213"/>
    </location>
</feature>
<gene>
    <name evidence="3" type="ORF">DM194_21610</name>
</gene>
<dbReference type="PIRSF" id="PIRSF016919">
    <property type="entry name" value="HupE_UreJ"/>
    <property type="match status" value="1"/>
</dbReference>
<feature type="signal peptide" evidence="2">
    <location>
        <begin position="1"/>
        <end position="27"/>
    </location>
</feature>
<dbReference type="OrthoDB" id="9808192at2"/>
<dbReference type="EMBL" id="CP029832">
    <property type="protein sequence ID" value="AWU96870.1"/>
    <property type="molecule type" value="Genomic_DNA"/>
</dbReference>
<reference evidence="3 4" key="1">
    <citation type="submission" date="2018-06" db="EMBL/GenBank/DDBJ databases">
        <title>Complete genome sequencing of Azospirillum sp. M2T2B2.</title>
        <authorList>
            <person name="Heo J."/>
            <person name="Kim S.-J."/>
            <person name="Kwon S.-W."/>
            <person name="Anandham R."/>
        </authorList>
    </citation>
    <scope>NUCLEOTIDE SEQUENCE [LARGE SCALE GENOMIC DNA]</scope>
    <source>
        <strain evidence="3 4">M2T2B2</strain>
        <plasmid evidence="3 4">unnamed2</plasmid>
    </source>
</reference>
<feature type="transmembrane region" description="Helical" evidence="1">
    <location>
        <begin position="99"/>
        <end position="116"/>
    </location>
</feature>
<keyword evidence="1" id="KW-0472">Membrane</keyword>